<organism evidence="1 2">
    <name type="scientific">Alloacidobacterium dinghuense</name>
    <dbReference type="NCBI Taxonomy" id="2763107"/>
    <lineage>
        <taxon>Bacteria</taxon>
        <taxon>Pseudomonadati</taxon>
        <taxon>Acidobacteriota</taxon>
        <taxon>Terriglobia</taxon>
        <taxon>Terriglobales</taxon>
        <taxon>Acidobacteriaceae</taxon>
        <taxon>Alloacidobacterium</taxon>
    </lineage>
</organism>
<gene>
    <name evidence="1" type="ORF">H7849_06750</name>
</gene>
<evidence type="ECO:0000313" key="2">
    <source>
        <dbReference type="Proteomes" id="UP000515312"/>
    </source>
</evidence>
<sequence>MNKEKVAEFYSEVWKKTTEKKLQWAETASDGVYMAPMAGVYTIKVFSYSELPDDGQPSLSLFAEEKLVLDITYKVFDERALQALYDLVMGQVKGTDEKIDDALGILKRL</sequence>
<name>A0A7G8BM58_9BACT</name>
<accession>A0A7G8BM58</accession>
<dbReference type="KEGG" id="adin:H7849_06750"/>
<keyword evidence="2" id="KW-1185">Reference proteome</keyword>
<protein>
    <submittedName>
        <fullName evidence="1">Uncharacterized protein</fullName>
    </submittedName>
</protein>
<dbReference type="EMBL" id="CP060394">
    <property type="protein sequence ID" value="QNI33628.1"/>
    <property type="molecule type" value="Genomic_DNA"/>
</dbReference>
<dbReference type="AlphaFoldDB" id="A0A7G8BM58"/>
<evidence type="ECO:0000313" key="1">
    <source>
        <dbReference type="EMBL" id="QNI33628.1"/>
    </source>
</evidence>
<dbReference type="RefSeq" id="WP_186745172.1">
    <property type="nucleotide sequence ID" value="NZ_CP060394.1"/>
</dbReference>
<reference evidence="1 2" key="1">
    <citation type="submission" date="2020-08" db="EMBL/GenBank/DDBJ databases">
        <title>Edaphobacter telluris sp. nov. and Acidobacterium dinghuensis sp. nov., two acidobacteria isolated from forest soil.</title>
        <authorList>
            <person name="Fu J."/>
            <person name="Qiu L."/>
        </authorList>
    </citation>
    <scope>NUCLEOTIDE SEQUENCE [LARGE SCALE GENOMIC DNA]</scope>
    <source>
        <strain evidence="1">4Y35</strain>
    </source>
</reference>
<dbReference type="Proteomes" id="UP000515312">
    <property type="component" value="Chromosome"/>
</dbReference>
<proteinExistence type="predicted"/>